<evidence type="ECO:0000313" key="9">
    <source>
        <dbReference type="Proteomes" id="UP000050865"/>
    </source>
</evidence>
<dbReference type="FunFam" id="3.30.70.360:FF:000001">
    <property type="entry name" value="N-acetyldiaminopimelate deacetylase"/>
    <property type="match status" value="1"/>
</dbReference>
<keyword evidence="3 5" id="KW-0220">Diaminopimelate biosynthesis</keyword>
<dbReference type="GO" id="GO:0019877">
    <property type="term" value="P:diaminopimelate biosynthetic process"/>
    <property type="evidence" value="ECO:0007669"/>
    <property type="project" value="UniProtKB-UniRule"/>
</dbReference>
<dbReference type="PANTHER" id="PTHR11014:SF98">
    <property type="entry name" value="N-ACETYLDIAMINOPIMELATE DEACETYLASE"/>
    <property type="match status" value="1"/>
</dbReference>
<keyword evidence="6" id="KW-0464">Manganese</keyword>
<accession>A0A0R2EZH7</accession>
<feature type="binding site" evidence="6">
    <location>
        <position position="358"/>
    </location>
    <ligand>
        <name>Mn(2+)</name>
        <dbReference type="ChEBI" id="CHEBI:29035"/>
        <label>2</label>
    </ligand>
</feature>
<comment type="caution">
    <text evidence="8">The sequence shown here is derived from an EMBL/GenBank/DDBJ whole genome shotgun (WGS) entry which is preliminary data.</text>
</comment>
<evidence type="ECO:0000259" key="7">
    <source>
        <dbReference type="Pfam" id="PF07687"/>
    </source>
</evidence>
<keyword evidence="2 5" id="KW-0378">Hydrolase</keyword>
<keyword evidence="8" id="KW-0121">Carboxypeptidase</keyword>
<feature type="binding site" evidence="6">
    <location>
        <position position="163"/>
    </location>
    <ligand>
        <name>Mn(2+)</name>
        <dbReference type="ChEBI" id="CHEBI:29035"/>
        <label>2</label>
    </ligand>
</feature>
<feature type="binding site" evidence="6">
    <location>
        <position position="136"/>
    </location>
    <ligand>
        <name>Mn(2+)</name>
        <dbReference type="ChEBI" id="CHEBI:29035"/>
        <label>2</label>
    </ligand>
</feature>
<keyword evidence="4 5" id="KW-0457">Lysine biosynthesis</keyword>
<keyword evidence="6" id="KW-0479">Metal-binding</keyword>
<comment type="cofactor">
    <cofactor evidence="6">
        <name>Mn(2+)</name>
        <dbReference type="ChEBI" id="CHEBI:29035"/>
    </cofactor>
    <text evidence="6">The Mn(2+) ion enhances activity.</text>
</comment>
<dbReference type="InterPro" id="IPR002933">
    <property type="entry name" value="Peptidase_M20"/>
</dbReference>
<feature type="binding site" evidence="6">
    <location>
        <position position="104"/>
    </location>
    <ligand>
        <name>Mn(2+)</name>
        <dbReference type="ChEBI" id="CHEBI:29035"/>
        <label>2</label>
    </ligand>
</feature>
<keyword evidence="8" id="KW-0645">Protease</keyword>
<dbReference type="Gene3D" id="3.40.630.10">
    <property type="entry name" value="Zn peptidases"/>
    <property type="match status" value="1"/>
</dbReference>
<dbReference type="GO" id="GO:0004180">
    <property type="term" value="F:carboxypeptidase activity"/>
    <property type="evidence" value="ECO:0007669"/>
    <property type="project" value="UniProtKB-KW"/>
</dbReference>
<sequence length="387" mass="41953">MHMATLTEADLISIRRSLHRIPELALNEFQTQAYIEEFVQRLACPWLTVKHVEAVPTALLVHLAGTAPRRTLGYRTDIDALPVEEKTGLPFASNHPGVMHACGHDVHMTVAMGILAYFATNQPRDNMVFFFQPAEEAEYGGKRVFDAGAFTGEWHPDEFYGLHDNPALPAGQIATRMGTLFAGTTEIHLTFTGKSGHAAFPQKANDAIVAAAAFVMQVQTIVSRNVDPVRGGVVTLGTFHAGTIGNVIAGAARLDGTIRAFRQTDIEMMQGRVRQIADGVAATYGVRADLKLIQGGYMPVENAPKQTADLISYMKQAPGVDFDGIAPAMTGEDFGFLLQQFPGTMVWLGVNDPEHSLHSAELSPDEAALKPGVDAFVGFLTHRMEEA</sequence>
<dbReference type="GO" id="GO:0009089">
    <property type="term" value="P:lysine biosynthetic process via diaminopimelate"/>
    <property type="evidence" value="ECO:0007669"/>
    <property type="project" value="UniProtKB-UniRule"/>
</dbReference>
<dbReference type="Pfam" id="PF01546">
    <property type="entry name" value="Peptidase_M20"/>
    <property type="match status" value="1"/>
</dbReference>
<dbReference type="STRING" id="1423730.FC75_GL002261"/>
<evidence type="ECO:0000256" key="5">
    <source>
        <dbReference type="HAMAP-Rule" id="MF_01692"/>
    </source>
</evidence>
<comment type="function">
    <text evidence="5">Catalyzes the conversion of N-acetyl-diaminopimelate to diaminopimelate and acetate.</text>
</comment>
<dbReference type="PIRSF" id="PIRSF005962">
    <property type="entry name" value="Pept_M20D_amidohydro"/>
    <property type="match status" value="1"/>
</dbReference>
<evidence type="ECO:0000256" key="4">
    <source>
        <dbReference type="ARBA" id="ARBA00023154"/>
    </source>
</evidence>
<dbReference type="Pfam" id="PF07687">
    <property type="entry name" value="M20_dimer"/>
    <property type="match status" value="1"/>
</dbReference>
<comment type="catalytic activity">
    <reaction evidence="5">
        <text>N-acetyl-(2S,6S)-2,6-diaminopimelate + H2O = (2S,6S)-2,6-diaminopimelate + acetate</text>
        <dbReference type="Rhea" id="RHEA:20405"/>
        <dbReference type="ChEBI" id="CHEBI:15377"/>
        <dbReference type="ChEBI" id="CHEBI:30089"/>
        <dbReference type="ChEBI" id="CHEBI:57609"/>
        <dbReference type="ChEBI" id="CHEBI:58767"/>
        <dbReference type="EC" id="3.5.1.47"/>
    </reaction>
</comment>
<feature type="active site" evidence="5">
    <location>
        <position position="77"/>
    </location>
</feature>
<reference evidence="8 9" key="1">
    <citation type="journal article" date="2015" name="Genome Announc.">
        <title>Expanding the biotechnology potential of lactobacilli through comparative genomics of 213 strains and associated genera.</title>
        <authorList>
            <person name="Sun Z."/>
            <person name="Harris H.M."/>
            <person name="McCann A."/>
            <person name="Guo C."/>
            <person name="Argimon S."/>
            <person name="Zhang W."/>
            <person name="Yang X."/>
            <person name="Jeffery I.B."/>
            <person name="Cooney J.C."/>
            <person name="Kagawa T.F."/>
            <person name="Liu W."/>
            <person name="Song Y."/>
            <person name="Salvetti E."/>
            <person name="Wrobel A."/>
            <person name="Rasinkangas P."/>
            <person name="Parkhill J."/>
            <person name="Rea M.C."/>
            <person name="O'Sullivan O."/>
            <person name="Ritari J."/>
            <person name="Douillard F.P."/>
            <person name="Paul Ross R."/>
            <person name="Yang R."/>
            <person name="Briner A.E."/>
            <person name="Felis G.E."/>
            <person name="de Vos W.M."/>
            <person name="Barrangou R."/>
            <person name="Klaenhammer T.R."/>
            <person name="Caufield P.W."/>
            <person name="Cui Y."/>
            <person name="Zhang H."/>
            <person name="O'Toole P.W."/>
        </authorList>
    </citation>
    <scope>NUCLEOTIDE SEQUENCE [LARGE SCALE GENOMIC DNA]</scope>
    <source>
        <strain evidence="8 9">DSM 22697</strain>
    </source>
</reference>
<comment type="pathway">
    <text evidence="5">Amino-acid biosynthesis; L-lysine biosynthesis via DAP pathway; LL-2,6-diaminopimelate from (S)-tetrahydrodipicolinate (acetylase route): step 3/3.</text>
</comment>
<evidence type="ECO:0000256" key="2">
    <source>
        <dbReference type="ARBA" id="ARBA00022801"/>
    </source>
</evidence>
<keyword evidence="1 5" id="KW-0028">Amino-acid biosynthesis</keyword>
<evidence type="ECO:0000256" key="1">
    <source>
        <dbReference type="ARBA" id="ARBA00022605"/>
    </source>
</evidence>
<dbReference type="InterPro" id="IPR011650">
    <property type="entry name" value="Peptidase_M20_dimer"/>
</dbReference>
<protein>
    <recommendedName>
        <fullName evidence="5">N-acetyldiaminopimelate deacetylase</fullName>
        <ecNumber evidence="5">3.5.1.47</ecNumber>
    </recommendedName>
</protein>
<dbReference type="InterPro" id="IPR017439">
    <property type="entry name" value="Amidohydrolase"/>
</dbReference>
<dbReference type="EC" id="3.5.1.47" evidence="5"/>
<feature type="active site" description="Proton acceptor" evidence="5">
    <location>
        <position position="136"/>
    </location>
</feature>
<feature type="domain" description="Peptidase M20 dimerisation" evidence="7">
    <location>
        <begin position="183"/>
        <end position="281"/>
    </location>
</feature>
<dbReference type="Gene3D" id="3.30.70.360">
    <property type="match status" value="1"/>
</dbReference>
<dbReference type="SUPFAM" id="SSF55031">
    <property type="entry name" value="Bacterial exopeptidase dimerisation domain"/>
    <property type="match status" value="1"/>
</dbReference>
<dbReference type="NCBIfam" id="TIGR01891">
    <property type="entry name" value="amidohydrolases"/>
    <property type="match status" value="1"/>
</dbReference>
<dbReference type="InterPro" id="IPR036264">
    <property type="entry name" value="Bact_exopeptidase_dim_dom"/>
</dbReference>
<feature type="binding site" evidence="6">
    <location>
        <position position="102"/>
    </location>
    <ligand>
        <name>Mn(2+)</name>
        <dbReference type="ChEBI" id="CHEBI:29035"/>
        <label>2</label>
    </ligand>
</feature>
<dbReference type="EMBL" id="AYZJ01000050">
    <property type="protein sequence ID" value="KRN21459.1"/>
    <property type="molecule type" value="Genomic_DNA"/>
</dbReference>
<dbReference type="PATRIC" id="fig|1423730.4.peg.2349"/>
<dbReference type="UniPathway" id="UPA00034">
    <property type="reaction ID" value="UER00024"/>
</dbReference>
<gene>
    <name evidence="8" type="ORF">FC75_GL002261</name>
</gene>
<proteinExistence type="inferred from homology"/>
<comment type="similarity">
    <text evidence="5">Belongs to the peptidase M20A family. N-acetyldiaminopimelate deacetylase subfamily.</text>
</comment>
<keyword evidence="9" id="KW-1185">Reference proteome</keyword>
<organism evidence="8 9">
    <name type="scientific">Lacticaseibacillus camelliae DSM 22697 = JCM 13995</name>
    <dbReference type="NCBI Taxonomy" id="1423730"/>
    <lineage>
        <taxon>Bacteria</taxon>
        <taxon>Bacillati</taxon>
        <taxon>Bacillota</taxon>
        <taxon>Bacilli</taxon>
        <taxon>Lactobacillales</taxon>
        <taxon>Lactobacillaceae</taxon>
        <taxon>Lacticaseibacillus</taxon>
    </lineage>
</organism>
<evidence type="ECO:0000256" key="6">
    <source>
        <dbReference type="PIRSR" id="PIRSR005962-1"/>
    </source>
</evidence>
<evidence type="ECO:0000256" key="3">
    <source>
        <dbReference type="ARBA" id="ARBA00022915"/>
    </source>
</evidence>
<dbReference type="PANTHER" id="PTHR11014">
    <property type="entry name" value="PEPTIDASE M20 FAMILY MEMBER"/>
    <property type="match status" value="1"/>
</dbReference>
<dbReference type="AlphaFoldDB" id="A0A0R2EZH7"/>
<dbReference type="Proteomes" id="UP000050865">
    <property type="component" value="Unassembled WGS sequence"/>
</dbReference>
<dbReference type="HAMAP" id="MF_01692">
    <property type="entry name" value="DapEL"/>
    <property type="match status" value="1"/>
</dbReference>
<dbReference type="GO" id="GO:0050118">
    <property type="term" value="F:N-acetyldiaminopimelate deacetylase activity"/>
    <property type="evidence" value="ECO:0007669"/>
    <property type="project" value="UniProtKB-UniRule"/>
</dbReference>
<dbReference type="CDD" id="cd05670">
    <property type="entry name" value="M20_Acy1_YkuR-like"/>
    <property type="match status" value="1"/>
</dbReference>
<evidence type="ECO:0000313" key="8">
    <source>
        <dbReference type="EMBL" id="KRN21459.1"/>
    </source>
</evidence>
<dbReference type="InterPro" id="IPR023905">
    <property type="entry name" value="AcetylDAP_deacetylase"/>
</dbReference>
<name>A0A0R2EZH7_9LACO</name>
<dbReference type="GO" id="GO:0046872">
    <property type="term" value="F:metal ion binding"/>
    <property type="evidence" value="ECO:0007669"/>
    <property type="project" value="UniProtKB-KW"/>
</dbReference>
<dbReference type="SUPFAM" id="SSF53187">
    <property type="entry name" value="Zn-dependent exopeptidases"/>
    <property type="match status" value="1"/>
</dbReference>